<accession>A0A918H771</accession>
<evidence type="ECO:0000313" key="3">
    <source>
        <dbReference type="Proteomes" id="UP000619486"/>
    </source>
</evidence>
<keyword evidence="3" id="KW-1185">Reference proteome</keyword>
<keyword evidence="1" id="KW-1133">Transmembrane helix</keyword>
<dbReference type="Pfam" id="PF15956">
    <property type="entry name" value="DUF4760"/>
    <property type="match status" value="1"/>
</dbReference>
<organism evidence="2 3">
    <name type="scientific">Streptomyces purpureus</name>
    <dbReference type="NCBI Taxonomy" id="1951"/>
    <lineage>
        <taxon>Bacteria</taxon>
        <taxon>Bacillati</taxon>
        <taxon>Actinomycetota</taxon>
        <taxon>Actinomycetes</taxon>
        <taxon>Kitasatosporales</taxon>
        <taxon>Streptomycetaceae</taxon>
        <taxon>Streptomyces</taxon>
    </lineage>
</organism>
<reference evidence="2" key="2">
    <citation type="submission" date="2020-09" db="EMBL/GenBank/DDBJ databases">
        <authorList>
            <person name="Sun Q."/>
            <person name="Ohkuma M."/>
        </authorList>
    </citation>
    <scope>NUCLEOTIDE SEQUENCE</scope>
    <source>
        <strain evidence="2">JCM 3172</strain>
    </source>
</reference>
<evidence type="ECO:0000256" key="1">
    <source>
        <dbReference type="SAM" id="Phobius"/>
    </source>
</evidence>
<dbReference type="Proteomes" id="UP000619486">
    <property type="component" value="Unassembled WGS sequence"/>
</dbReference>
<feature type="transmembrane region" description="Helical" evidence="1">
    <location>
        <begin position="12"/>
        <end position="34"/>
    </location>
</feature>
<gene>
    <name evidence="2" type="ORF">GCM10014713_34920</name>
</gene>
<evidence type="ECO:0000313" key="2">
    <source>
        <dbReference type="EMBL" id="GGT38187.1"/>
    </source>
</evidence>
<proteinExistence type="predicted"/>
<comment type="caution">
    <text evidence="2">The sequence shown here is derived from an EMBL/GenBank/DDBJ whole genome shotgun (WGS) entry which is preliminary data.</text>
</comment>
<reference evidence="2" key="1">
    <citation type="journal article" date="2014" name="Int. J. Syst. Evol. Microbiol.">
        <title>Complete genome sequence of Corynebacterium casei LMG S-19264T (=DSM 44701T), isolated from a smear-ripened cheese.</title>
        <authorList>
            <consortium name="US DOE Joint Genome Institute (JGI-PGF)"/>
            <person name="Walter F."/>
            <person name="Albersmeier A."/>
            <person name="Kalinowski J."/>
            <person name="Ruckert C."/>
        </authorList>
    </citation>
    <scope>NUCLEOTIDE SEQUENCE</scope>
    <source>
        <strain evidence="2">JCM 3172</strain>
    </source>
</reference>
<keyword evidence="1" id="KW-0472">Membrane</keyword>
<dbReference type="InterPro" id="IPR031876">
    <property type="entry name" value="DUF4760"/>
</dbReference>
<keyword evidence="1" id="KW-0812">Transmembrane</keyword>
<dbReference type="EMBL" id="BMQQ01000012">
    <property type="protein sequence ID" value="GGT38187.1"/>
    <property type="molecule type" value="Genomic_DNA"/>
</dbReference>
<evidence type="ECO:0008006" key="4">
    <source>
        <dbReference type="Google" id="ProtNLM"/>
    </source>
</evidence>
<dbReference type="AlphaFoldDB" id="A0A918H771"/>
<sequence>MTTYERLSLIASFGALAVSVIAFGALAWQLLMLARATRLDHDRRRKQATMEYLSTTMDRRRELRNAGIPDDRDEQAVEALVTRALGGDADAARLISSYLTIYNYLGVAAQSDAFDLSLIDRAWGGSIVALTEHYRPWITEQRARQGEPRLYEDLEWLGRSMTPRRTVPPQHTPRTPVP</sequence>
<protein>
    <recommendedName>
        <fullName evidence="4">DUF4760 domain-containing protein</fullName>
    </recommendedName>
</protein>
<name>A0A918H771_9ACTN</name>
<dbReference type="RefSeq" id="WP_189202461.1">
    <property type="nucleotide sequence ID" value="NZ_BMQQ01000012.1"/>
</dbReference>